<evidence type="ECO:0000313" key="5">
    <source>
        <dbReference type="Proteomes" id="UP000245678"/>
    </source>
</evidence>
<proteinExistence type="predicted"/>
<organism evidence="4 5">
    <name type="scientific">Mucilaginibacter oryzae</name>
    <dbReference type="NCBI Taxonomy" id="468058"/>
    <lineage>
        <taxon>Bacteria</taxon>
        <taxon>Pseudomonadati</taxon>
        <taxon>Bacteroidota</taxon>
        <taxon>Sphingobacteriia</taxon>
        <taxon>Sphingobacteriales</taxon>
        <taxon>Sphingobacteriaceae</taxon>
        <taxon>Mucilaginibacter</taxon>
    </lineage>
</organism>
<dbReference type="PANTHER" id="PTHR30268:SF0">
    <property type="entry name" value="L-RHAMNOSE ISOMERASE"/>
    <property type="match status" value="1"/>
</dbReference>
<dbReference type="InterPro" id="IPR050337">
    <property type="entry name" value="L-rhamnose_isomerase"/>
</dbReference>
<protein>
    <submittedName>
        <fullName evidence="4">L-rhamnose isomerase/sugar isomerase</fullName>
    </submittedName>
</protein>
<dbReference type="Proteomes" id="UP000245678">
    <property type="component" value="Unassembled WGS sequence"/>
</dbReference>
<dbReference type="InterPro" id="IPR036237">
    <property type="entry name" value="Xyl_isomerase-like_sf"/>
</dbReference>
<dbReference type="SUPFAM" id="SSF51658">
    <property type="entry name" value="Xylose isomerase-like"/>
    <property type="match status" value="1"/>
</dbReference>
<evidence type="ECO:0000256" key="2">
    <source>
        <dbReference type="ARBA" id="ARBA00023211"/>
    </source>
</evidence>
<evidence type="ECO:0000256" key="1">
    <source>
        <dbReference type="ARBA" id="ARBA00022723"/>
    </source>
</evidence>
<dbReference type="AlphaFoldDB" id="A0A316HP02"/>
<evidence type="ECO:0000256" key="3">
    <source>
        <dbReference type="ARBA" id="ARBA00023235"/>
    </source>
</evidence>
<gene>
    <name evidence="4" type="ORF">LX99_00406</name>
</gene>
<keyword evidence="3 4" id="KW-0413">Isomerase</keyword>
<dbReference type="Gene3D" id="3.20.20.150">
    <property type="entry name" value="Divalent-metal-dependent TIM barrel enzymes"/>
    <property type="match status" value="1"/>
</dbReference>
<keyword evidence="5" id="KW-1185">Reference proteome</keyword>
<name>A0A316HP02_9SPHI</name>
<dbReference type="PANTHER" id="PTHR30268">
    <property type="entry name" value="L-RHAMNOSE ISOMERASE"/>
    <property type="match status" value="1"/>
</dbReference>
<comment type="caution">
    <text evidence="4">The sequence shown here is derived from an EMBL/GenBank/DDBJ whole genome shotgun (WGS) entry which is preliminary data.</text>
</comment>
<keyword evidence="1" id="KW-0479">Metal-binding</keyword>
<evidence type="ECO:0000313" key="4">
    <source>
        <dbReference type="EMBL" id="PWK79945.1"/>
    </source>
</evidence>
<reference evidence="4 5" key="1">
    <citation type="submission" date="2018-05" db="EMBL/GenBank/DDBJ databases">
        <title>Genomic Encyclopedia of Archaeal and Bacterial Type Strains, Phase II (KMG-II): from individual species to whole genera.</title>
        <authorList>
            <person name="Goeker M."/>
        </authorList>
    </citation>
    <scope>NUCLEOTIDE SEQUENCE [LARGE SCALE GENOMIC DNA]</scope>
    <source>
        <strain evidence="4 5">DSM 19975</strain>
    </source>
</reference>
<dbReference type="EMBL" id="QGHA01000001">
    <property type="protein sequence ID" value="PWK79945.1"/>
    <property type="molecule type" value="Genomic_DNA"/>
</dbReference>
<dbReference type="GO" id="GO:0016853">
    <property type="term" value="F:isomerase activity"/>
    <property type="evidence" value="ECO:0007669"/>
    <property type="project" value="UniProtKB-KW"/>
</dbReference>
<sequence>MREPLDYEKLQNKKALPSGEGWEGLMQLEKYKIDEANHQQINDHQRKFDFVAADIKNLDAILQKLIDFNIAIPSWALGTGGTRFGRFSGGGEPRSLEEKIDDVGLIHALNRSSNSISLHIPWDIPSNALAVKAHAAELGLHFDAVNSNTFQDQPDQELSYKFGSLHHVDKAVRKQAIAHNIEVIKYGVELDSKALSVWLSDGSNFPGQLNMRGAFERTLESLREIYDALPDDWKVWVEYKPYEPNFYSTTIGDWGQSYLLSSKLGPKAQTLVDLGHHLGSTNIEQIVSLLLMEGKLAGFHFNDSKYGDDDLTVGSINPYQLFLIFNELVEGMDARGMAHATSIGWMIDASHNVKDPIEDLLQSVEAIKIAYAQALLVDTPALVQAQQDNDVVLAQEILQHAYRTDVRPLLAEARLRAGGALNPLTVYRQQGVRQQLINERGAKAISTGL</sequence>
<dbReference type="GO" id="GO:0046872">
    <property type="term" value="F:metal ion binding"/>
    <property type="evidence" value="ECO:0007669"/>
    <property type="project" value="UniProtKB-KW"/>
</dbReference>
<keyword evidence="2" id="KW-0464">Manganese</keyword>
<accession>A0A316HP02</accession>